<sequence length="128" mass="15721">MGNLFCKFKQVQIQLINCRRIFKLNVQVKFSEQYSILILLDQRRFQIQFSYRTFIFQLDSILIGTILIIKQYILYAVIYFNVTKYSIQVYRIIQRVFIMKYTHLYNKRNIKKGINTHRLCNFSNRRFL</sequence>
<dbReference type="EMBL" id="GG662740">
    <property type="protein sequence ID" value="EWS75102.1"/>
    <property type="molecule type" value="Genomic_DNA"/>
</dbReference>
<dbReference type="Proteomes" id="UP000009168">
    <property type="component" value="Unassembled WGS sequence"/>
</dbReference>
<feature type="transmembrane region" description="Helical" evidence="1">
    <location>
        <begin position="61"/>
        <end position="82"/>
    </location>
</feature>
<keyword evidence="1" id="KW-0472">Membrane</keyword>
<keyword evidence="1" id="KW-1133">Transmembrane helix</keyword>
<dbReference type="GeneID" id="24438258"/>
<dbReference type="KEGG" id="tet:TTHERM_000295699"/>
<keyword evidence="1 2" id="KW-0812">Transmembrane</keyword>
<evidence type="ECO:0000313" key="2">
    <source>
        <dbReference type="EMBL" id="EWS75102.1"/>
    </source>
</evidence>
<evidence type="ECO:0000313" key="3">
    <source>
        <dbReference type="Proteomes" id="UP000009168"/>
    </source>
</evidence>
<organism evidence="2 3">
    <name type="scientific">Tetrahymena thermophila (strain SB210)</name>
    <dbReference type="NCBI Taxonomy" id="312017"/>
    <lineage>
        <taxon>Eukaryota</taxon>
        <taxon>Sar</taxon>
        <taxon>Alveolata</taxon>
        <taxon>Ciliophora</taxon>
        <taxon>Intramacronucleata</taxon>
        <taxon>Oligohymenophorea</taxon>
        <taxon>Hymenostomatida</taxon>
        <taxon>Tetrahymenina</taxon>
        <taxon>Tetrahymenidae</taxon>
        <taxon>Tetrahymena</taxon>
    </lineage>
</organism>
<dbReference type="AlphaFoldDB" id="W7XCD8"/>
<protein>
    <submittedName>
        <fullName evidence="2">Transmembrane protein, putative</fullName>
    </submittedName>
</protein>
<accession>W7XCD8</accession>
<dbReference type="InParanoid" id="W7XCD8"/>
<gene>
    <name evidence="2" type="ORF">TTHERM_000295699</name>
</gene>
<evidence type="ECO:0000256" key="1">
    <source>
        <dbReference type="SAM" id="Phobius"/>
    </source>
</evidence>
<reference evidence="3" key="1">
    <citation type="journal article" date="2006" name="PLoS Biol.">
        <title>Macronuclear genome sequence of the ciliate Tetrahymena thermophila, a model eukaryote.</title>
        <authorList>
            <person name="Eisen J.A."/>
            <person name="Coyne R.S."/>
            <person name="Wu M."/>
            <person name="Wu D."/>
            <person name="Thiagarajan M."/>
            <person name="Wortman J.R."/>
            <person name="Badger J.H."/>
            <person name="Ren Q."/>
            <person name="Amedeo P."/>
            <person name="Jones K.M."/>
            <person name="Tallon L.J."/>
            <person name="Delcher A.L."/>
            <person name="Salzberg S.L."/>
            <person name="Silva J.C."/>
            <person name="Haas B.J."/>
            <person name="Majoros W.H."/>
            <person name="Farzad M."/>
            <person name="Carlton J.M."/>
            <person name="Smith R.K. Jr."/>
            <person name="Garg J."/>
            <person name="Pearlman R.E."/>
            <person name="Karrer K.M."/>
            <person name="Sun L."/>
            <person name="Manning G."/>
            <person name="Elde N.C."/>
            <person name="Turkewitz A.P."/>
            <person name="Asai D.J."/>
            <person name="Wilkes D.E."/>
            <person name="Wang Y."/>
            <person name="Cai H."/>
            <person name="Collins K."/>
            <person name="Stewart B.A."/>
            <person name="Lee S.R."/>
            <person name="Wilamowska K."/>
            <person name="Weinberg Z."/>
            <person name="Ruzzo W.L."/>
            <person name="Wloga D."/>
            <person name="Gaertig J."/>
            <person name="Frankel J."/>
            <person name="Tsao C.-C."/>
            <person name="Gorovsky M.A."/>
            <person name="Keeling P.J."/>
            <person name="Waller R.F."/>
            <person name="Patron N.J."/>
            <person name="Cherry J.M."/>
            <person name="Stover N.A."/>
            <person name="Krieger C.J."/>
            <person name="del Toro C."/>
            <person name="Ryder H.F."/>
            <person name="Williamson S.C."/>
            <person name="Barbeau R.A."/>
            <person name="Hamilton E.P."/>
            <person name="Orias E."/>
        </authorList>
    </citation>
    <scope>NUCLEOTIDE SEQUENCE [LARGE SCALE GENOMIC DNA]</scope>
    <source>
        <strain evidence="3">SB210</strain>
    </source>
</reference>
<dbReference type="RefSeq" id="XP_012652340.1">
    <property type="nucleotide sequence ID" value="XM_012796886.1"/>
</dbReference>
<keyword evidence="3" id="KW-1185">Reference proteome</keyword>
<proteinExistence type="predicted"/>
<name>W7XCD8_TETTS</name>